<keyword evidence="3" id="KW-1185">Reference proteome</keyword>
<proteinExistence type="predicted"/>
<dbReference type="EMBL" id="JAUEPO010000001">
    <property type="protein sequence ID" value="KAK3335479.1"/>
    <property type="molecule type" value="Genomic_DNA"/>
</dbReference>
<protein>
    <submittedName>
        <fullName evidence="2">Uncharacterized protein</fullName>
    </submittedName>
</protein>
<feature type="signal peptide" evidence="1">
    <location>
        <begin position="1"/>
        <end position="15"/>
    </location>
</feature>
<comment type="caution">
    <text evidence="2">The sequence shown here is derived from an EMBL/GenBank/DDBJ whole genome shotgun (WGS) entry which is preliminary data.</text>
</comment>
<dbReference type="Proteomes" id="UP001286456">
    <property type="component" value="Unassembled WGS sequence"/>
</dbReference>
<reference evidence="2" key="2">
    <citation type="submission" date="2023-06" db="EMBL/GenBank/DDBJ databases">
        <authorList>
            <consortium name="Lawrence Berkeley National Laboratory"/>
            <person name="Haridas S."/>
            <person name="Hensen N."/>
            <person name="Bonometti L."/>
            <person name="Westerberg I."/>
            <person name="Brannstrom I.O."/>
            <person name="Guillou S."/>
            <person name="Cros-Aarteil S."/>
            <person name="Calhoun S."/>
            <person name="Kuo A."/>
            <person name="Mondo S."/>
            <person name="Pangilinan J."/>
            <person name="Riley R."/>
            <person name="Labutti K."/>
            <person name="Andreopoulos B."/>
            <person name="Lipzen A."/>
            <person name="Chen C."/>
            <person name="Yanf M."/>
            <person name="Daum C."/>
            <person name="Ng V."/>
            <person name="Clum A."/>
            <person name="Steindorff A."/>
            <person name="Ohm R."/>
            <person name="Martin F."/>
            <person name="Silar P."/>
            <person name="Natvig D."/>
            <person name="Lalanne C."/>
            <person name="Gautier V."/>
            <person name="Ament-Velasquez S.L."/>
            <person name="Kruys A."/>
            <person name="Hutchinson M.I."/>
            <person name="Powell A.J."/>
            <person name="Barry K."/>
            <person name="Miller A.N."/>
            <person name="Grigoriev I.V."/>
            <person name="Debuchy R."/>
            <person name="Gladieux P."/>
            <person name="Thoren M.H."/>
            <person name="Johannesson H."/>
        </authorList>
    </citation>
    <scope>NUCLEOTIDE SEQUENCE</scope>
    <source>
        <strain evidence="2">SMH4131-1</strain>
    </source>
</reference>
<evidence type="ECO:0000256" key="1">
    <source>
        <dbReference type="SAM" id="SignalP"/>
    </source>
</evidence>
<feature type="non-terminal residue" evidence="2">
    <location>
        <position position="232"/>
    </location>
</feature>
<name>A0AAE0MLJ6_9PEZI</name>
<keyword evidence="1" id="KW-0732">Signal</keyword>
<evidence type="ECO:0000313" key="3">
    <source>
        <dbReference type="Proteomes" id="UP001286456"/>
    </source>
</evidence>
<gene>
    <name evidence="2" type="ORF">B0T19DRAFT_406568</name>
</gene>
<sequence>MLFALVLLNLQVARSTSKVRRLVPQLRPGLLPRHLARSSHYHARDWHTLTETSRAESSRIKFVRPVLFLFPLSSLAGSYGVRTDTRAVFQQLINRHRAQQLPPVGRMNEGMDWKLSRNVPVPSMEEGCRYLPKGTSGAWAPASTNASPFHYHCSAPSGRGTCSITQAPDLDPSLLCTARLRAVVQHMDRAGQTGQLPSYIGSRLGDGPWVVRCVISWEGVITWEASRPPSSH</sequence>
<accession>A0AAE0MLJ6</accession>
<organism evidence="2 3">
    <name type="scientific">Cercophora scortea</name>
    <dbReference type="NCBI Taxonomy" id="314031"/>
    <lineage>
        <taxon>Eukaryota</taxon>
        <taxon>Fungi</taxon>
        <taxon>Dikarya</taxon>
        <taxon>Ascomycota</taxon>
        <taxon>Pezizomycotina</taxon>
        <taxon>Sordariomycetes</taxon>
        <taxon>Sordariomycetidae</taxon>
        <taxon>Sordariales</taxon>
        <taxon>Lasiosphaeriaceae</taxon>
        <taxon>Cercophora</taxon>
    </lineage>
</organism>
<reference evidence="2" key="1">
    <citation type="journal article" date="2023" name="Mol. Phylogenet. Evol.">
        <title>Genome-scale phylogeny and comparative genomics of the fungal order Sordariales.</title>
        <authorList>
            <person name="Hensen N."/>
            <person name="Bonometti L."/>
            <person name="Westerberg I."/>
            <person name="Brannstrom I.O."/>
            <person name="Guillou S."/>
            <person name="Cros-Aarteil S."/>
            <person name="Calhoun S."/>
            <person name="Haridas S."/>
            <person name="Kuo A."/>
            <person name="Mondo S."/>
            <person name="Pangilinan J."/>
            <person name="Riley R."/>
            <person name="LaButti K."/>
            <person name="Andreopoulos B."/>
            <person name="Lipzen A."/>
            <person name="Chen C."/>
            <person name="Yan M."/>
            <person name="Daum C."/>
            <person name="Ng V."/>
            <person name="Clum A."/>
            <person name="Steindorff A."/>
            <person name="Ohm R.A."/>
            <person name="Martin F."/>
            <person name="Silar P."/>
            <person name="Natvig D.O."/>
            <person name="Lalanne C."/>
            <person name="Gautier V."/>
            <person name="Ament-Velasquez S.L."/>
            <person name="Kruys A."/>
            <person name="Hutchinson M.I."/>
            <person name="Powell A.J."/>
            <person name="Barry K."/>
            <person name="Miller A.N."/>
            <person name="Grigoriev I.V."/>
            <person name="Debuchy R."/>
            <person name="Gladieux P."/>
            <person name="Hiltunen Thoren M."/>
            <person name="Johannesson H."/>
        </authorList>
    </citation>
    <scope>NUCLEOTIDE SEQUENCE</scope>
    <source>
        <strain evidence="2">SMH4131-1</strain>
    </source>
</reference>
<feature type="chain" id="PRO_5042064496" evidence="1">
    <location>
        <begin position="16"/>
        <end position="232"/>
    </location>
</feature>
<dbReference type="AlphaFoldDB" id="A0AAE0MLJ6"/>
<evidence type="ECO:0000313" key="2">
    <source>
        <dbReference type="EMBL" id="KAK3335479.1"/>
    </source>
</evidence>